<evidence type="ECO:0000256" key="8">
    <source>
        <dbReference type="ARBA" id="ARBA00023077"/>
    </source>
</evidence>
<dbReference type="InterPro" id="IPR036942">
    <property type="entry name" value="Beta-barrel_TonB_sf"/>
</dbReference>
<dbReference type="SUPFAM" id="SSF56935">
    <property type="entry name" value="Porins"/>
    <property type="match status" value="1"/>
</dbReference>
<dbReference type="EMBL" id="JAAGNX010000001">
    <property type="protein sequence ID" value="NDV61588.1"/>
    <property type="molecule type" value="Genomic_DNA"/>
</dbReference>
<comment type="subcellular location">
    <subcellularLocation>
        <location evidence="1">Cell outer membrane</location>
        <topology evidence="1">Multi-pass membrane protein</topology>
    </subcellularLocation>
</comment>
<dbReference type="AlphaFoldDB" id="A0A6B2LY85"/>
<dbReference type="InterPro" id="IPR039426">
    <property type="entry name" value="TonB-dep_rcpt-like"/>
</dbReference>
<evidence type="ECO:0000256" key="10">
    <source>
        <dbReference type="ARBA" id="ARBA00023237"/>
    </source>
</evidence>
<dbReference type="PANTHER" id="PTHR32552:SF81">
    <property type="entry name" value="TONB-DEPENDENT OUTER MEMBRANE RECEPTOR"/>
    <property type="match status" value="1"/>
</dbReference>
<comment type="caution">
    <text evidence="11">The sequence shown here is derived from an EMBL/GenBank/DDBJ whole genome shotgun (WGS) entry which is preliminary data.</text>
</comment>
<dbReference type="GO" id="GO:0009279">
    <property type="term" value="C:cell outer membrane"/>
    <property type="evidence" value="ECO:0007669"/>
    <property type="project" value="UniProtKB-SubCell"/>
</dbReference>
<protein>
    <recommendedName>
        <fullName evidence="13">TonB-dependent receptor plug domain-containing protein</fullName>
    </recommendedName>
</protein>
<sequence length="1014" mass="113970">MNNCKTYPVNTKDRKILRNLIAFGTSYLCVLSPVFSQDAEGEGKEVFELSPFVVSGADSGYYASETLSGTSLRTNIRTLANPITVFTGEVMEDIGATSYKDVVQFMPSSSTYDGDIADPLGEQVRAGTPFVSRGFRVTQLTQNFLATNVRQDNYNTERLTQSRGPNSLLFGLGSVGGAIEIQPKRAMFGKDFAQVNLLLDDNERVRGKFDFNKTLVDDKIAVRLAALYDDNRTFRDIEYSERKSVYGDITFKPFNKTTIRVNAEFGSIDENLPRLFVTKDRITPWTSSPLSLLDKANTTDLDLIVNGPGNLRTEATNIIRGVTQRFRTNNYLVWIANDPSLGVLNWRFKGRGSDFDINGTLRGNVSLKESQLTDDVNFPLTTVIAGPSDLVSWDYEKYSITLEQQIGSDTFLQVVAGKENQDRYDYRPVRRQNWSIQIDNNYYLPTQRASDNPDPTQPLNPYFGVPYIESNPYLITAETELEQLRASLTHRIDLTGIEIADGWDLGEIQLVGSWYHLKSGDNLTQKEEMTLQSVLPNGVVSNLQNQIYRRFYISSSTPNYPNIPWSPLSQPGDSSIGGRIVPAIESAFVNRLPPILNESTTESIYGVIQWKPFNERLSLTAGYREDEYQGSAITIPIDPVTRLYGDLDTGELDRSSKSKVSNYNLGAVFRPFRDFDFFINKATNNVNASTSRFDIFGNFLPPEEGEGMDYGIRAFLLEDRVIVKVNYYENTQFNVLSNPLRDGAGIGIGLARELGRVERLLNSVSAAGRSDLVEGAIRYGDFPGNQLWTDIQNIRSEGYELEVTANITDRWNILFNISIQDSFLDDTYLIFDEWYDRYFVPIKNTADIQSAPDPSGGGFDVARLVNDIDVKYAFHESQVGGQLERSSRLAWNLISTYKFDQDFFAKNLRVGTAVRWREGPALGYPEPEPGVFDTSNPFKGDDDLTVDVWFAKPFRLSKGPNSKVLNVTLRVKNVFDDGPLFSRSGTDDGAGNVVILAETFKRPRSFQLEIGMRF</sequence>
<proteinExistence type="predicted"/>
<dbReference type="Gene3D" id="2.40.170.20">
    <property type="entry name" value="TonB-dependent receptor, beta-barrel domain"/>
    <property type="match status" value="1"/>
</dbReference>
<evidence type="ECO:0000313" key="11">
    <source>
        <dbReference type="EMBL" id="NDV61588.1"/>
    </source>
</evidence>
<keyword evidence="8" id="KW-0798">TonB box</keyword>
<keyword evidence="7" id="KW-0406">Ion transport</keyword>
<evidence type="ECO:0000256" key="3">
    <source>
        <dbReference type="ARBA" id="ARBA00022452"/>
    </source>
</evidence>
<keyword evidence="3" id="KW-1134">Transmembrane beta strand</keyword>
<evidence type="ECO:0000313" key="12">
    <source>
        <dbReference type="Proteomes" id="UP000478417"/>
    </source>
</evidence>
<keyword evidence="12" id="KW-1185">Reference proteome</keyword>
<keyword evidence="6" id="KW-0408">Iron</keyword>
<dbReference type="PANTHER" id="PTHR32552">
    <property type="entry name" value="FERRICHROME IRON RECEPTOR-RELATED"/>
    <property type="match status" value="1"/>
</dbReference>
<reference evidence="11 12" key="1">
    <citation type="submission" date="2020-02" db="EMBL/GenBank/DDBJ databases">
        <title>Albibacoteraceae fam. nov., the first described family within the subdivision 4 Verrucomicrobia.</title>
        <authorList>
            <person name="Xi F."/>
        </authorList>
    </citation>
    <scope>NUCLEOTIDE SEQUENCE [LARGE SCALE GENOMIC DNA]</scope>
    <source>
        <strain evidence="11 12">CK1056</strain>
    </source>
</reference>
<organism evidence="11 12">
    <name type="scientific">Oceanipulchritudo coccoides</name>
    <dbReference type="NCBI Taxonomy" id="2706888"/>
    <lineage>
        <taxon>Bacteria</taxon>
        <taxon>Pseudomonadati</taxon>
        <taxon>Verrucomicrobiota</taxon>
        <taxon>Opitutia</taxon>
        <taxon>Puniceicoccales</taxon>
        <taxon>Oceanipulchritudinaceae</taxon>
        <taxon>Oceanipulchritudo</taxon>
    </lineage>
</organism>
<dbReference type="GO" id="GO:0006826">
    <property type="term" value="P:iron ion transport"/>
    <property type="evidence" value="ECO:0007669"/>
    <property type="project" value="UniProtKB-KW"/>
</dbReference>
<dbReference type="Gene3D" id="2.170.130.10">
    <property type="entry name" value="TonB-dependent receptor, plug domain"/>
    <property type="match status" value="1"/>
</dbReference>
<dbReference type="InterPro" id="IPR037066">
    <property type="entry name" value="Plug_dom_sf"/>
</dbReference>
<keyword evidence="2" id="KW-0813">Transport</keyword>
<dbReference type="Proteomes" id="UP000478417">
    <property type="component" value="Unassembled WGS sequence"/>
</dbReference>
<evidence type="ECO:0000256" key="7">
    <source>
        <dbReference type="ARBA" id="ARBA00023065"/>
    </source>
</evidence>
<evidence type="ECO:0000256" key="9">
    <source>
        <dbReference type="ARBA" id="ARBA00023136"/>
    </source>
</evidence>
<keyword evidence="10" id="KW-0998">Cell outer membrane</keyword>
<evidence type="ECO:0000256" key="1">
    <source>
        <dbReference type="ARBA" id="ARBA00004571"/>
    </source>
</evidence>
<evidence type="ECO:0000256" key="6">
    <source>
        <dbReference type="ARBA" id="ARBA00023004"/>
    </source>
</evidence>
<accession>A0A6B2LY85</accession>
<keyword evidence="5" id="KW-0812">Transmembrane</keyword>
<keyword evidence="4" id="KW-0410">Iron transport</keyword>
<keyword evidence="9" id="KW-0472">Membrane</keyword>
<evidence type="ECO:0008006" key="13">
    <source>
        <dbReference type="Google" id="ProtNLM"/>
    </source>
</evidence>
<evidence type="ECO:0000256" key="2">
    <source>
        <dbReference type="ARBA" id="ARBA00022448"/>
    </source>
</evidence>
<gene>
    <name evidence="11" type="ORF">G0Q06_03915</name>
</gene>
<dbReference type="RefSeq" id="WP_163962660.1">
    <property type="nucleotide sequence ID" value="NZ_JAAGNX010000001.1"/>
</dbReference>
<evidence type="ECO:0000256" key="4">
    <source>
        <dbReference type="ARBA" id="ARBA00022496"/>
    </source>
</evidence>
<evidence type="ECO:0000256" key="5">
    <source>
        <dbReference type="ARBA" id="ARBA00022692"/>
    </source>
</evidence>
<name>A0A6B2LY85_9BACT</name>